<keyword evidence="8" id="KW-1185">Reference proteome</keyword>
<protein>
    <submittedName>
        <fullName evidence="7">ABC-2 type transport system permease protein</fullName>
    </submittedName>
</protein>
<proteinExistence type="predicted"/>
<evidence type="ECO:0000256" key="3">
    <source>
        <dbReference type="ARBA" id="ARBA00022989"/>
    </source>
</evidence>
<evidence type="ECO:0000259" key="6">
    <source>
        <dbReference type="Pfam" id="PF12698"/>
    </source>
</evidence>
<sequence length="398" mass="41933">MSDFPRYSPAGAVATTAARESRVLLRTASSWAPLIIQLILIAVAAGLLAWQGAPGEEGEKSPRIALVDVPAAPFEETGAEVSEVGERSAAEQKVLDGEVDAAIVGTDAGWDLLSDGTPSTSLSAFVAVTSDAYSTQEALAAFDLTPEQFDAAAPNTEVTLVDLSEPDPGERSDTTLASMIAAIGVTLLLMISTIAFVVVVGNRVATEKSSHVAELLLTAVRPFDFLLGKILGTFIVAFANAVIVVAAVAAALALSGITESIPVDWPLLPLMLIPFSLSMLFFSPLYAAAGAMVRRMEDLGTTQTPILILLIASIYVPFFGFSSTDQTWMQVLSWLPPFSIYTAPVTYAAGDFTALQLAASLALSLAASLAVTWLAARVYRRTILNNGSAFNWFKAVRA</sequence>
<feature type="transmembrane region" description="Helical" evidence="5">
    <location>
        <begin position="354"/>
        <end position="376"/>
    </location>
</feature>
<feature type="transmembrane region" description="Helical" evidence="5">
    <location>
        <begin position="176"/>
        <end position="200"/>
    </location>
</feature>
<dbReference type="GO" id="GO:0140359">
    <property type="term" value="F:ABC-type transporter activity"/>
    <property type="evidence" value="ECO:0007669"/>
    <property type="project" value="InterPro"/>
</dbReference>
<feature type="transmembrane region" description="Helical" evidence="5">
    <location>
        <begin position="31"/>
        <end position="53"/>
    </location>
</feature>
<feature type="transmembrane region" description="Helical" evidence="5">
    <location>
        <begin position="267"/>
        <end position="293"/>
    </location>
</feature>
<evidence type="ECO:0000313" key="8">
    <source>
        <dbReference type="Proteomes" id="UP000182237"/>
    </source>
</evidence>
<name>A0A1H1RF97_9CORY</name>
<dbReference type="EMBL" id="LT629765">
    <property type="protein sequence ID" value="SDS34343.1"/>
    <property type="molecule type" value="Genomic_DNA"/>
</dbReference>
<evidence type="ECO:0000256" key="1">
    <source>
        <dbReference type="ARBA" id="ARBA00004141"/>
    </source>
</evidence>
<feature type="transmembrane region" description="Helical" evidence="5">
    <location>
        <begin position="230"/>
        <end position="255"/>
    </location>
</feature>
<keyword evidence="4 5" id="KW-0472">Membrane</keyword>
<evidence type="ECO:0000256" key="2">
    <source>
        <dbReference type="ARBA" id="ARBA00022692"/>
    </source>
</evidence>
<dbReference type="eggNOG" id="COG1668">
    <property type="taxonomic scope" value="Bacteria"/>
</dbReference>
<feature type="transmembrane region" description="Helical" evidence="5">
    <location>
        <begin position="305"/>
        <end position="324"/>
    </location>
</feature>
<dbReference type="PANTHER" id="PTHR43471">
    <property type="entry name" value="ABC TRANSPORTER PERMEASE"/>
    <property type="match status" value="1"/>
</dbReference>
<evidence type="ECO:0000256" key="5">
    <source>
        <dbReference type="SAM" id="Phobius"/>
    </source>
</evidence>
<dbReference type="Proteomes" id="UP000182237">
    <property type="component" value="Chromosome I"/>
</dbReference>
<gene>
    <name evidence="7" type="ORF">SAMN04488539_1482</name>
</gene>
<dbReference type="InterPro" id="IPR013525">
    <property type="entry name" value="ABC2_TM"/>
</dbReference>
<dbReference type="STRING" id="1203190.GCA_000312345_01472"/>
<evidence type="ECO:0000313" key="7">
    <source>
        <dbReference type="EMBL" id="SDS34343.1"/>
    </source>
</evidence>
<feature type="domain" description="ABC-2 type transporter transmembrane" evidence="6">
    <location>
        <begin position="34"/>
        <end position="376"/>
    </location>
</feature>
<dbReference type="OrthoDB" id="3268959at2"/>
<accession>A0A1H1RF97</accession>
<organism evidence="7 8">
    <name type="scientific">Corynebacterium timonense</name>
    <dbReference type="NCBI Taxonomy" id="441500"/>
    <lineage>
        <taxon>Bacteria</taxon>
        <taxon>Bacillati</taxon>
        <taxon>Actinomycetota</taxon>
        <taxon>Actinomycetes</taxon>
        <taxon>Mycobacteriales</taxon>
        <taxon>Corynebacteriaceae</taxon>
        <taxon>Corynebacterium</taxon>
    </lineage>
</organism>
<evidence type="ECO:0000256" key="4">
    <source>
        <dbReference type="ARBA" id="ARBA00023136"/>
    </source>
</evidence>
<comment type="subcellular location">
    <subcellularLocation>
        <location evidence="1">Membrane</location>
        <topology evidence="1">Multi-pass membrane protein</topology>
    </subcellularLocation>
</comment>
<keyword evidence="3 5" id="KW-1133">Transmembrane helix</keyword>
<dbReference type="Pfam" id="PF12698">
    <property type="entry name" value="ABC2_membrane_3"/>
    <property type="match status" value="1"/>
</dbReference>
<reference evidence="7 8" key="1">
    <citation type="submission" date="2016-10" db="EMBL/GenBank/DDBJ databases">
        <authorList>
            <person name="de Groot N.N."/>
        </authorList>
    </citation>
    <scope>NUCLEOTIDE SEQUENCE [LARGE SCALE GENOMIC DNA]</scope>
    <source>
        <strain evidence="7 8">DSM 45434</strain>
    </source>
</reference>
<dbReference type="PANTHER" id="PTHR43471:SF3">
    <property type="entry name" value="ABC TRANSPORTER PERMEASE PROTEIN NATB"/>
    <property type="match status" value="1"/>
</dbReference>
<dbReference type="GO" id="GO:0016020">
    <property type="term" value="C:membrane"/>
    <property type="evidence" value="ECO:0007669"/>
    <property type="project" value="UniProtKB-SubCell"/>
</dbReference>
<dbReference type="RefSeq" id="WP_019194288.1">
    <property type="nucleotide sequence ID" value="NZ_LT629765.1"/>
</dbReference>
<dbReference type="AlphaFoldDB" id="A0A1H1RF97"/>
<keyword evidence="2 5" id="KW-0812">Transmembrane</keyword>